<dbReference type="PROSITE" id="PS00086">
    <property type="entry name" value="CYTOCHROME_P450"/>
    <property type="match status" value="1"/>
</dbReference>
<comment type="similarity">
    <text evidence="1 2">Belongs to the cytochrome P450 family.</text>
</comment>
<dbReference type="InterPro" id="IPR001128">
    <property type="entry name" value="Cyt_P450"/>
</dbReference>
<keyword evidence="4" id="KW-1185">Reference proteome</keyword>
<dbReference type="PANTHER" id="PTHR46696:SF3">
    <property type="entry name" value="PULCHERRIMINIC ACID SYNTHASE"/>
    <property type="match status" value="1"/>
</dbReference>
<gene>
    <name evidence="3" type="ORF">MMF93_32415</name>
</gene>
<dbReference type="PRINTS" id="PR00385">
    <property type="entry name" value="P450"/>
</dbReference>
<keyword evidence="2" id="KW-0560">Oxidoreductase</keyword>
<keyword evidence="2" id="KW-0479">Metal-binding</keyword>
<dbReference type="Gene3D" id="1.10.630.10">
    <property type="entry name" value="Cytochrome P450"/>
    <property type="match status" value="1"/>
</dbReference>
<evidence type="ECO:0000313" key="4">
    <source>
        <dbReference type="Proteomes" id="UP001202244"/>
    </source>
</evidence>
<dbReference type="InterPro" id="IPR036396">
    <property type="entry name" value="Cyt_P450_sf"/>
</dbReference>
<name>A0ABY3Y208_9ACTN</name>
<evidence type="ECO:0000313" key="3">
    <source>
        <dbReference type="EMBL" id="UNT00661.1"/>
    </source>
</evidence>
<protein>
    <submittedName>
        <fullName evidence="3">Cytochrome P450</fullName>
    </submittedName>
</protein>
<organism evidence="3 4">
    <name type="scientific">Streptomyces tubbatahanensis</name>
    <dbReference type="NCBI Taxonomy" id="2923272"/>
    <lineage>
        <taxon>Bacteria</taxon>
        <taxon>Bacillati</taxon>
        <taxon>Actinomycetota</taxon>
        <taxon>Actinomycetes</taxon>
        <taxon>Kitasatosporales</taxon>
        <taxon>Streptomycetaceae</taxon>
        <taxon>Streptomyces</taxon>
    </lineage>
</organism>
<evidence type="ECO:0000256" key="2">
    <source>
        <dbReference type="RuleBase" id="RU000461"/>
    </source>
</evidence>
<keyword evidence="2" id="KW-0503">Monooxygenase</keyword>
<evidence type="ECO:0000256" key="1">
    <source>
        <dbReference type="ARBA" id="ARBA00010617"/>
    </source>
</evidence>
<dbReference type="InterPro" id="IPR017972">
    <property type="entry name" value="Cyt_P450_CS"/>
</dbReference>
<dbReference type="RefSeq" id="WP_242756837.1">
    <property type="nucleotide sequence ID" value="NZ_CP093846.1"/>
</dbReference>
<proteinExistence type="inferred from homology"/>
<dbReference type="Pfam" id="PF00067">
    <property type="entry name" value="p450"/>
    <property type="match status" value="2"/>
</dbReference>
<dbReference type="SUPFAM" id="SSF48264">
    <property type="entry name" value="Cytochrome P450"/>
    <property type="match status" value="1"/>
</dbReference>
<keyword evidence="2" id="KW-0349">Heme</keyword>
<dbReference type="PRINTS" id="PR00359">
    <property type="entry name" value="BP450"/>
</dbReference>
<dbReference type="EMBL" id="CP093846">
    <property type="protein sequence ID" value="UNT00661.1"/>
    <property type="molecule type" value="Genomic_DNA"/>
</dbReference>
<dbReference type="Proteomes" id="UP001202244">
    <property type="component" value="Chromosome"/>
</dbReference>
<accession>A0ABY3Y208</accession>
<reference evidence="3 4" key="1">
    <citation type="journal article" date="2023" name="Microbiol. Spectr.">
        <title>Synergy between Genome Mining, Metabolomics, and Bioinformatics Uncovers Antibacterial Chlorinated Carbazole Alkaloids and Their Biosynthetic Gene Cluster from Streptomyces tubbatahanensis sp. nov., a Novel Actinomycete Isolated from Sulu Sea, Philippines.</title>
        <authorList>
            <person name="Tenebro C.P."/>
            <person name="Trono D.J.V.L."/>
            <person name="Balida L.A.P."/>
            <person name="Bayog L.K.A."/>
            <person name="Bruna J.R."/>
            <person name="Sabido E.M."/>
            <person name="Caspe D.P.C."/>
            <person name="de Los Santos E.L.C."/>
            <person name="Saludes J.P."/>
            <person name="Dalisay D.S."/>
        </authorList>
    </citation>
    <scope>NUCLEOTIDE SEQUENCE [LARGE SCALE GENOMIC DNA]</scope>
    <source>
        <strain evidence="3 4">DSD3025</strain>
    </source>
</reference>
<dbReference type="PANTHER" id="PTHR46696">
    <property type="entry name" value="P450, PUTATIVE (EUROFUNG)-RELATED"/>
    <property type="match status" value="1"/>
</dbReference>
<keyword evidence="2" id="KW-0408">Iron</keyword>
<dbReference type="InterPro" id="IPR002397">
    <property type="entry name" value="Cyt_P450_B"/>
</dbReference>
<sequence>MSEEYRRSPYPTFETLRRHHPLFYDARLDAWIISRYEDVTRAFRDAAVFSSRSWDDQLRPLVQHSLMAMDGEEHARHRRLISPAFQRKRLTERISSSIETSARQLVRAFAADGSADFAEHFSRRLPVRVIMRLLGVSEDNADFRRWYRAIVDYSGNFDQNPEVTRAGLAAGEELAAFLDEQIRRRRADPGEDLISLLCTSEVDGERMADDMIKSFGLVLLAAGGETTEKALNLTVCHLLDNRLGAAVPTEERLLDRALAETLRLTPPVQVITRVTREAVTLSGGSLPAGALVFLLVGAANRDPARFERPDTFDVYRQDAEADRAFAGAAQHLAFGSGRHFCVGASLAHMEITTALRVLFDMLPGLRLSPGFVPRDVGFVTRGPQQVLIDFPPVPAHATR</sequence>